<dbReference type="InterPro" id="IPR010736">
    <property type="entry name" value="SHIPPO-rpt"/>
</dbReference>
<gene>
    <name evidence="2" type="ORF">Tco025E_05168</name>
</gene>
<name>A0A3R7P357_9TRYP</name>
<comment type="caution">
    <text evidence="2">The sequence shown here is derived from an EMBL/GenBank/DDBJ whole genome shotgun (WGS) entry which is preliminary data.</text>
</comment>
<keyword evidence="3" id="KW-1185">Reference proteome</keyword>
<sequence>MEKVEEELPLFRAKLPGLYTSGATGSGVGPGSYNVTFTYSKPIHGEAPFGITSERFSSHLGALTPGVGTYEVTMNDFRSGDITVVPFVSSVDRFFAPRTDEVPGPGTYPHDGNRWGRTGRAHTIGAGRFNDVEDPLVVGPGSYNPNYASGHRAHPRAANFAGYSGRGNPRFNDVPGPGHYGVAASAKSLYTNKPSSMFATKTLRSTFGGNVRTPGPGTYDVPSYFQSLEQYRAANPEFFSAFGSSAPRYAPYGPTDLPGPGTYTGEIAPRRPKMPPKTKGTSSFVSETSRKRLPFGTNLGPGAYEPVMPIKLRKHNLASVPFRSRSQRIPSPQRADAEGFVESRRPLVRVPRRIHPSRLLDDSLDAAAKTDSRSVSPGRVYDVKYDWTKPTCTSGSYLGIAPRFEKKALNVFPGPGQYDISNKDLLGGGRSLNGTWGTDGRFKSGDGVGNPGPGHYRYDSTFYKKSFNCTVASTEEM</sequence>
<feature type="region of interest" description="Disordered" evidence="1">
    <location>
        <begin position="266"/>
        <end position="288"/>
    </location>
</feature>
<evidence type="ECO:0000313" key="3">
    <source>
        <dbReference type="Proteomes" id="UP000284403"/>
    </source>
</evidence>
<dbReference type="Proteomes" id="UP000284403">
    <property type="component" value="Unassembled WGS sequence"/>
</dbReference>
<organism evidence="2 3">
    <name type="scientific">Trypanosoma conorhini</name>
    <dbReference type="NCBI Taxonomy" id="83891"/>
    <lineage>
        <taxon>Eukaryota</taxon>
        <taxon>Discoba</taxon>
        <taxon>Euglenozoa</taxon>
        <taxon>Kinetoplastea</taxon>
        <taxon>Metakinetoplastina</taxon>
        <taxon>Trypanosomatida</taxon>
        <taxon>Trypanosomatidae</taxon>
        <taxon>Trypanosoma</taxon>
    </lineage>
</organism>
<protein>
    <recommendedName>
        <fullName evidence="4">Sperm-tail PG-rich repeat</fullName>
    </recommendedName>
</protein>
<dbReference type="GeneID" id="40318779"/>
<dbReference type="OrthoDB" id="406368at2759"/>
<dbReference type="InterPro" id="IPR051291">
    <property type="entry name" value="CIMAP"/>
</dbReference>
<dbReference type="PANTHER" id="PTHR21580:SF60">
    <property type="entry name" value="SPERM-TAIL PG-RICH REPEAT-CONTAINING PROTEIN 2"/>
    <property type="match status" value="1"/>
</dbReference>
<accession>A0A3R7P357</accession>
<dbReference type="RefSeq" id="XP_029227815.1">
    <property type="nucleotide sequence ID" value="XM_029372069.1"/>
</dbReference>
<dbReference type="Pfam" id="PF07004">
    <property type="entry name" value="SHIPPO-rpt"/>
    <property type="match status" value="6"/>
</dbReference>
<dbReference type="AlphaFoldDB" id="A0A3R7P357"/>
<reference evidence="2 3" key="1">
    <citation type="journal article" date="2018" name="BMC Genomics">
        <title>Genomic comparison of Trypanosoma conorhini and Trypanosoma rangeli to Trypanosoma cruzi strains of high and low virulence.</title>
        <authorList>
            <person name="Bradwell K.R."/>
            <person name="Koparde V.N."/>
            <person name="Matveyev A.V."/>
            <person name="Serrano M.G."/>
            <person name="Alves J.M."/>
            <person name="Parikh H."/>
            <person name="Huang B."/>
            <person name="Lee V."/>
            <person name="Espinosa-Alvarez O."/>
            <person name="Ortiz P.A."/>
            <person name="Costa-Martins A.G."/>
            <person name="Teixeira M.M."/>
            <person name="Buck G.A."/>
        </authorList>
    </citation>
    <scope>NUCLEOTIDE SEQUENCE [LARGE SCALE GENOMIC DNA]</scope>
    <source>
        <strain evidence="2 3">025E</strain>
    </source>
</reference>
<dbReference type="EMBL" id="MKKU01000292">
    <property type="protein sequence ID" value="RNF16467.1"/>
    <property type="molecule type" value="Genomic_DNA"/>
</dbReference>
<evidence type="ECO:0000256" key="1">
    <source>
        <dbReference type="SAM" id="MobiDB-lite"/>
    </source>
</evidence>
<evidence type="ECO:0008006" key="4">
    <source>
        <dbReference type="Google" id="ProtNLM"/>
    </source>
</evidence>
<evidence type="ECO:0000313" key="2">
    <source>
        <dbReference type="EMBL" id="RNF16467.1"/>
    </source>
</evidence>
<dbReference type="PANTHER" id="PTHR21580">
    <property type="entry name" value="SHIPPO-1-RELATED"/>
    <property type="match status" value="1"/>
</dbReference>
<proteinExistence type="predicted"/>